<dbReference type="GO" id="GO:0005509">
    <property type="term" value="F:calcium ion binding"/>
    <property type="evidence" value="ECO:0007669"/>
    <property type="project" value="InterPro"/>
</dbReference>
<evidence type="ECO:0000256" key="9">
    <source>
        <dbReference type="ARBA" id="ARBA00022989"/>
    </source>
</evidence>
<organism evidence="12 13">
    <name type="scientific">Pristionchus pacificus</name>
    <name type="common">Parasitic nematode worm</name>
    <dbReference type="NCBI Taxonomy" id="54126"/>
    <lineage>
        <taxon>Eukaryota</taxon>
        <taxon>Metazoa</taxon>
        <taxon>Ecdysozoa</taxon>
        <taxon>Nematoda</taxon>
        <taxon>Chromadorea</taxon>
        <taxon>Rhabditida</taxon>
        <taxon>Rhabditina</taxon>
        <taxon>Diplogasteromorpha</taxon>
        <taxon>Diplogasteroidea</taxon>
        <taxon>Neodiplogasteridae</taxon>
        <taxon>Pristionchus</taxon>
    </lineage>
</organism>
<comment type="catalytic activity">
    <reaction evidence="1">
        <text>Cleaves type-1 transmembrane domains using a catalytic dyad composed of serine and histidine that are contributed by different transmembrane domains.</text>
        <dbReference type="EC" id="3.4.21.105"/>
    </reaction>
</comment>
<evidence type="ECO:0000256" key="8">
    <source>
        <dbReference type="ARBA" id="ARBA00022825"/>
    </source>
</evidence>
<dbReference type="PROSITE" id="PS50222">
    <property type="entry name" value="EF_HAND_2"/>
    <property type="match status" value="1"/>
</dbReference>
<reference evidence="13" key="1">
    <citation type="journal article" date="2008" name="Nat. Genet.">
        <title>The Pristionchus pacificus genome provides a unique perspective on nematode lifestyle and parasitism.</title>
        <authorList>
            <person name="Dieterich C."/>
            <person name="Clifton S.W."/>
            <person name="Schuster L.N."/>
            <person name="Chinwalla A."/>
            <person name="Delehaunty K."/>
            <person name="Dinkelacker I."/>
            <person name="Fulton L."/>
            <person name="Fulton R."/>
            <person name="Godfrey J."/>
            <person name="Minx P."/>
            <person name="Mitreva M."/>
            <person name="Roeseler W."/>
            <person name="Tian H."/>
            <person name="Witte H."/>
            <person name="Yang S.P."/>
            <person name="Wilson R.K."/>
            <person name="Sommer R.J."/>
        </authorList>
    </citation>
    <scope>NUCLEOTIDE SEQUENCE [LARGE SCALE GENOMIC DNA]</scope>
    <source>
        <strain evidence="13">PS312</strain>
    </source>
</reference>
<dbReference type="FunFam" id="1.20.1540.10:FF:000007">
    <property type="entry name" value="Rhomboid like 2"/>
    <property type="match status" value="1"/>
</dbReference>
<reference evidence="12" key="2">
    <citation type="submission" date="2022-06" db="UniProtKB">
        <authorList>
            <consortium name="EnsemblMetazoa"/>
        </authorList>
    </citation>
    <scope>IDENTIFICATION</scope>
    <source>
        <strain evidence="12">PS312</strain>
    </source>
</reference>
<protein>
    <recommendedName>
        <fullName evidence="4">rhomboid protease</fullName>
        <ecNumber evidence="4">3.4.21.105</ecNumber>
    </recommendedName>
</protein>
<dbReference type="Gene3D" id="1.10.238.10">
    <property type="entry name" value="EF-hand"/>
    <property type="match status" value="1"/>
</dbReference>
<dbReference type="GO" id="GO:0006508">
    <property type="term" value="P:proteolysis"/>
    <property type="evidence" value="ECO:0007669"/>
    <property type="project" value="UniProtKB-KW"/>
</dbReference>
<evidence type="ECO:0000259" key="11">
    <source>
        <dbReference type="PROSITE" id="PS50222"/>
    </source>
</evidence>
<dbReference type="SMART" id="SM00054">
    <property type="entry name" value="EFh"/>
    <property type="match status" value="1"/>
</dbReference>
<keyword evidence="5" id="KW-0645">Protease</keyword>
<dbReference type="AlphaFoldDB" id="A0A2A6CDN6"/>
<keyword evidence="9" id="KW-1133">Transmembrane helix</keyword>
<keyword evidence="10" id="KW-0472">Membrane</keyword>
<evidence type="ECO:0000256" key="5">
    <source>
        <dbReference type="ARBA" id="ARBA00022670"/>
    </source>
</evidence>
<comment type="similarity">
    <text evidence="3">Belongs to the peptidase S54 family.</text>
</comment>
<name>A0A2A6CDN6_PRIPA</name>
<evidence type="ECO:0000256" key="10">
    <source>
        <dbReference type="ARBA" id="ARBA00023136"/>
    </source>
</evidence>
<comment type="subcellular location">
    <subcellularLocation>
        <location evidence="2">Membrane</location>
        <topology evidence="2">Multi-pass membrane protein</topology>
    </subcellularLocation>
</comment>
<gene>
    <name evidence="12" type="primary">WBGene00092466</name>
</gene>
<dbReference type="InterPro" id="IPR051739">
    <property type="entry name" value="Rhomboid_IM_Serine_Proteases"/>
</dbReference>
<dbReference type="Proteomes" id="UP000005239">
    <property type="component" value="Unassembled WGS sequence"/>
</dbReference>
<dbReference type="SUPFAM" id="SSF47473">
    <property type="entry name" value="EF-hand"/>
    <property type="match status" value="1"/>
</dbReference>
<dbReference type="OrthoDB" id="418595at2759"/>
<evidence type="ECO:0000256" key="2">
    <source>
        <dbReference type="ARBA" id="ARBA00004141"/>
    </source>
</evidence>
<dbReference type="SUPFAM" id="SSF144091">
    <property type="entry name" value="Rhomboid-like"/>
    <property type="match status" value="1"/>
</dbReference>
<dbReference type="InterPro" id="IPR011992">
    <property type="entry name" value="EF-hand-dom_pair"/>
</dbReference>
<keyword evidence="7" id="KW-0378">Hydrolase</keyword>
<evidence type="ECO:0000256" key="4">
    <source>
        <dbReference type="ARBA" id="ARBA00013039"/>
    </source>
</evidence>
<evidence type="ECO:0000256" key="3">
    <source>
        <dbReference type="ARBA" id="ARBA00009045"/>
    </source>
</evidence>
<accession>A0A8R1U563</accession>
<sequence>MHKERREGYSVFLSISRAASPIRDARDNAKWRDILHLPSLYKARANQRVSFPSQPHSPFFPLPLSFFPLLSMLEGVTGTRSSKSTKNDRSSEKMGLNKSGPRSGGPKSQPLSEGMVFGDGKHRAKAFEQFTLLAGEDDVIPVAELNQKLKKQRSTLEMTDAQIEEFIKKADKNGDAMIDFREFESLMASPLGRANKMQHVMRFLADGVIAKNQKLEVHSYLDAYNCFPPPIFVLCSSIFQIMIFLGYYWSDEKNEKSIMTHCAGCFIPDPDNPKRNIPGPLMFVPKLRNDVWRFLTYQFLHAGVSHLAGNIIMQCLIGIPLEIVHKVWRIGPLYTLAVISGALLQYSLDSKTSLVGASGGVYALITAHLANVFLNWAEMPFRWVRIGVVGLYLAFDIGSVVWRRTINLECDSVSHAAHLAGGITGFCFGIFILHNMVKHQWEEIVRYICVVGYVIFFIALAILVAVQDPGREAVKWLSDCTGSDQSCEMSSSNGARAEMFRLLHSMSATESVDEFCPKVHKFLQATFNSFFSNCEGLGEINENEKYTLHKSMGKIVRVILTTEGELWDAYKVNFNANDIRSMLSGVVYIRVEFLPFMLEFDNSRFKRAVLVFPAMFFSIFAQVERYLFKLLKTTTDEIMSDNKAGSCNHFWWTQKIEPEMKLRYSLEEYVLSD</sequence>
<proteinExistence type="inferred from homology"/>
<dbReference type="GO" id="GO:0016020">
    <property type="term" value="C:membrane"/>
    <property type="evidence" value="ECO:0007669"/>
    <property type="project" value="UniProtKB-SubCell"/>
</dbReference>
<dbReference type="InterPro" id="IPR035952">
    <property type="entry name" value="Rhomboid-like_sf"/>
</dbReference>
<evidence type="ECO:0000256" key="6">
    <source>
        <dbReference type="ARBA" id="ARBA00022692"/>
    </source>
</evidence>
<accession>A0A2A6CDN6</accession>
<feature type="domain" description="EF-hand" evidence="11">
    <location>
        <begin position="158"/>
        <end position="193"/>
    </location>
</feature>
<dbReference type="GO" id="GO:0004252">
    <property type="term" value="F:serine-type endopeptidase activity"/>
    <property type="evidence" value="ECO:0000318"/>
    <property type="project" value="GO_Central"/>
</dbReference>
<keyword evidence="8" id="KW-0720">Serine protease</keyword>
<evidence type="ECO:0000313" key="12">
    <source>
        <dbReference type="EnsemblMetazoa" id="PPA02912.1"/>
    </source>
</evidence>
<dbReference type="InterPro" id="IPR002048">
    <property type="entry name" value="EF_hand_dom"/>
</dbReference>
<keyword evidence="13" id="KW-1185">Reference proteome</keyword>
<dbReference type="EC" id="3.4.21.105" evidence="4"/>
<evidence type="ECO:0000256" key="1">
    <source>
        <dbReference type="ARBA" id="ARBA00000156"/>
    </source>
</evidence>
<dbReference type="Pfam" id="PF01694">
    <property type="entry name" value="Rhomboid"/>
    <property type="match status" value="1"/>
</dbReference>
<dbReference type="PANTHER" id="PTHR45840:SF2">
    <property type="entry name" value="PROTEIN RHOMBOID-RELATED"/>
    <property type="match status" value="1"/>
</dbReference>
<dbReference type="EnsemblMetazoa" id="PPA02912.1">
    <property type="protein sequence ID" value="PPA02912.1"/>
    <property type="gene ID" value="WBGene00092466"/>
</dbReference>
<dbReference type="PANTHER" id="PTHR45840">
    <property type="entry name" value="RHOMBOID-RELATED PROTEIN"/>
    <property type="match status" value="1"/>
</dbReference>
<evidence type="ECO:0000256" key="7">
    <source>
        <dbReference type="ARBA" id="ARBA00022801"/>
    </source>
</evidence>
<evidence type="ECO:0000313" key="13">
    <source>
        <dbReference type="Proteomes" id="UP000005239"/>
    </source>
</evidence>
<dbReference type="InterPro" id="IPR022764">
    <property type="entry name" value="Peptidase_S54_rhomboid_dom"/>
</dbReference>
<keyword evidence="6" id="KW-0812">Transmembrane</keyword>
<dbReference type="Gene3D" id="1.20.1540.10">
    <property type="entry name" value="Rhomboid-like"/>
    <property type="match status" value="1"/>
</dbReference>